<dbReference type="AlphaFoldDB" id="A0A833QEW9"/>
<accession>A0A833QEW9</accession>
<feature type="compositionally biased region" description="Polar residues" evidence="7">
    <location>
        <begin position="1"/>
        <end position="12"/>
    </location>
</feature>
<feature type="region of interest" description="Disordered" evidence="7">
    <location>
        <begin position="1"/>
        <end position="29"/>
    </location>
</feature>
<evidence type="ECO:0000256" key="3">
    <source>
        <dbReference type="ARBA" id="ARBA00022692"/>
    </source>
</evidence>
<dbReference type="GO" id="GO:0005886">
    <property type="term" value="C:plasma membrane"/>
    <property type="evidence" value="ECO:0007669"/>
    <property type="project" value="TreeGrafter"/>
</dbReference>
<feature type="transmembrane region" description="Helical" evidence="8">
    <location>
        <begin position="43"/>
        <end position="65"/>
    </location>
</feature>
<keyword evidence="3 8" id="KW-0812">Transmembrane</keyword>
<evidence type="ECO:0000256" key="4">
    <source>
        <dbReference type="ARBA" id="ARBA00022989"/>
    </source>
</evidence>
<evidence type="ECO:0000256" key="5">
    <source>
        <dbReference type="ARBA" id="ARBA00023136"/>
    </source>
</evidence>
<proteinExistence type="inferred from homology"/>
<dbReference type="Pfam" id="PF03381">
    <property type="entry name" value="CDC50"/>
    <property type="match status" value="1"/>
</dbReference>
<evidence type="ECO:0000256" key="8">
    <source>
        <dbReference type="SAM" id="Phobius"/>
    </source>
</evidence>
<organism evidence="9 10">
    <name type="scientific">Carex littledalei</name>
    <dbReference type="NCBI Taxonomy" id="544730"/>
    <lineage>
        <taxon>Eukaryota</taxon>
        <taxon>Viridiplantae</taxon>
        <taxon>Streptophyta</taxon>
        <taxon>Embryophyta</taxon>
        <taxon>Tracheophyta</taxon>
        <taxon>Spermatophyta</taxon>
        <taxon>Magnoliopsida</taxon>
        <taxon>Liliopsida</taxon>
        <taxon>Poales</taxon>
        <taxon>Cyperaceae</taxon>
        <taxon>Cyperoideae</taxon>
        <taxon>Cariceae</taxon>
        <taxon>Carex</taxon>
        <taxon>Carex subgen. Euthyceras</taxon>
    </lineage>
</organism>
<dbReference type="Proteomes" id="UP000623129">
    <property type="component" value="Unassembled WGS sequence"/>
</dbReference>
<keyword evidence="4 8" id="KW-1133">Transmembrane helix</keyword>
<gene>
    <name evidence="9" type="ORF">FCM35_KLT14322</name>
</gene>
<evidence type="ECO:0000256" key="1">
    <source>
        <dbReference type="ARBA" id="ARBA00004370"/>
    </source>
</evidence>
<reference evidence="9" key="1">
    <citation type="submission" date="2020-01" db="EMBL/GenBank/DDBJ databases">
        <title>Genome sequence of Kobresia littledalei, the first chromosome-level genome in the family Cyperaceae.</title>
        <authorList>
            <person name="Qu G."/>
        </authorList>
    </citation>
    <scope>NUCLEOTIDE SEQUENCE</scope>
    <source>
        <strain evidence="9">C.B.Clarke</strain>
        <tissue evidence="9">Leaf</tissue>
    </source>
</reference>
<comment type="subcellular location">
    <subcellularLocation>
        <location evidence="1">Membrane</location>
    </subcellularLocation>
</comment>
<dbReference type="PIRSF" id="PIRSF015840">
    <property type="entry name" value="DUF284_TM_euk"/>
    <property type="match status" value="1"/>
</dbReference>
<keyword evidence="10" id="KW-1185">Reference proteome</keyword>
<dbReference type="PANTHER" id="PTHR10926:SF72">
    <property type="entry name" value="ALA-INTERACTING SUBUNIT"/>
    <property type="match status" value="1"/>
</dbReference>
<feature type="transmembrane region" description="Helical" evidence="8">
    <location>
        <begin position="308"/>
        <end position="330"/>
    </location>
</feature>
<protein>
    <recommendedName>
        <fullName evidence="6">ALA-interacting subunit</fullName>
    </recommendedName>
</protein>
<keyword evidence="5 6" id="KW-0472">Membrane</keyword>
<evidence type="ECO:0000313" key="10">
    <source>
        <dbReference type="Proteomes" id="UP000623129"/>
    </source>
</evidence>
<dbReference type="PANTHER" id="PTHR10926">
    <property type="entry name" value="CELL CYCLE CONTROL PROTEIN 50"/>
    <property type="match status" value="1"/>
</dbReference>
<dbReference type="OrthoDB" id="340608at2759"/>
<dbReference type="InterPro" id="IPR005045">
    <property type="entry name" value="CDC50/LEM3_fam"/>
</dbReference>
<dbReference type="GO" id="GO:0005783">
    <property type="term" value="C:endoplasmic reticulum"/>
    <property type="evidence" value="ECO:0007669"/>
    <property type="project" value="TreeGrafter"/>
</dbReference>
<evidence type="ECO:0000256" key="7">
    <source>
        <dbReference type="SAM" id="MobiDB-lite"/>
    </source>
</evidence>
<evidence type="ECO:0000256" key="2">
    <source>
        <dbReference type="ARBA" id="ARBA00009457"/>
    </source>
</evidence>
<comment type="similarity">
    <text evidence="2 6">Belongs to the CDC50/LEM3 family.</text>
</comment>
<name>A0A833QEW9_9POAL</name>
<evidence type="ECO:0000256" key="6">
    <source>
        <dbReference type="PIRNR" id="PIRNR015840"/>
    </source>
</evidence>
<comment type="caution">
    <text evidence="9">The sequence shown here is derived from an EMBL/GenBank/DDBJ whole genome shotgun (WGS) entry which is preliminary data.</text>
</comment>
<sequence>MSSSLASVSTAEESGDTSPQQKQSKKPKYSRFTQQELPACKPLLTPGIVIGIFALIAVVFIPIGLASLSASESVVEVVDRYDADCVPSDMQGRELDFIQNSSTNKTCTRRLIIPKTMKSPVHIYYELDNFYQNHRRYVKSRSDKQLLNPSKEGETKICAPEGNTPDGKPIVPCGLIAWSLFNDTYTFSVNSKIIQVNKKNIAWASDRSHKFSKDVYPKNFQKGALIGGGKLNESIPLSEQEDLIVWMRTAALPTFRKLYGRIEEDLLANEEITVVIDNNYNTYSFGGKKKLVLSTASWIGGKNSFLGVAYLTVGGLCLSLALGFIILYLFKPRTLGDPSYLSWNRNPSASAD</sequence>
<dbReference type="EMBL" id="SWLB01000027">
    <property type="protein sequence ID" value="KAF3321069.1"/>
    <property type="molecule type" value="Genomic_DNA"/>
</dbReference>
<evidence type="ECO:0000313" key="9">
    <source>
        <dbReference type="EMBL" id="KAF3321069.1"/>
    </source>
</evidence>
<dbReference type="GO" id="GO:0005794">
    <property type="term" value="C:Golgi apparatus"/>
    <property type="evidence" value="ECO:0007669"/>
    <property type="project" value="TreeGrafter"/>
</dbReference>